<evidence type="ECO:0000259" key="10">
    <source>
        <dbReference type="PROSITE" id="PS50823"/>
    </source>
</evidence>
<gene>
    <name evidence="7" type="primary">era</name>
    <name evidence="12" type="ORF">OLMES_1247</name>
</gene>
<dbReference type="InterPro" id="IPR009019">
    <property type="entry name" value="KH_sf_prok-type"/>
</dbReference>
<evidence type="ECO:0000256" key="6">
    <source>
        <dbReference type="ARBA" id="ARBA00023134"/>
    </source>
</evidence>
<dbReference type="InterPro" id="IPR004044">
    <property type="entry name" value="KH_dom_type_2"/>
</dbReference>
<dbReference type="RefSeq" id="WP_087460448.1">
    <property type="nucleotide sequence ID" value="NZ_CP021425.1"/>
</dbReference>
<keyword evidence="7" id="KW-0472">Membrane</keyword>
<dbReference type="SUPFAM" id="SSF54814">
    <property type="entry name" value="Prokaryotic type KH domain (KH-domain type II)"/>
    <property type="match status" value="1"/>
</dbReference>
<dbReference type="PROSITE" id="PS50823">
    <property type="entry name" value="KH_TYPE_2"/>
    <property type="match status" value="1"/>
</dbReference>
<keyword evidence="13" id="KW-1185">Reference proteome</keyword>
<keyword evidence="6 7" id="KW-0342">GTP-binding</keyword>
<feature type="region of interest" description="G3" evidence="8">
    <location>
        <begin position="78"/>
        <end position="81"/>
    </location>
</feature>
<dbReference type="NCBIfam" id="TIGR00231">
    <property type="entry name" value="small_GTP"/>
    <property type="match status" value="1"/>
</dbReference>
<dbReference type="NCBIfam" id="TIGR00436">
    <property type="entry name" value="era"/>
    <property type="match status" value="1"/>
</dbReference>
<dbReference type="FunFam" id="3.30.300.20:FF:000003">
    <property type="entry name" value="GTPase Era"/>
    <property type="match status" value="1"/>
</dbReference>
<dbReference type="InterPro" id="IPR005225">
    <property type="entry name" value="Small_GTP-bd"/>
</dbReference>
<dbReference type="InterPro" id="IPR027417">
    <property type="entry name" value="P-loop_NTPase"/>
</dbReference>
<feature type="domain" description="KH type-2" evidence="10">
    <location>
        <begin position="214"/>
        <end position="298"/>
    </location>
</feature>
<dbReference type="PANTHER" id="PTHR42698">
    <property type="entry name" value="GTPASE ERA"/>
    <property type="match status" value="1"/>
</dbReference>
<dbReference type="InterPro" id="IPR005662">
    <property type="entry name" value="GTPase_Era-like"/>
</dbReference>
<feature type="region of interest" description="G2" evidence="8">
    <location>
        <begin position="57"/>
        <end position="61"/>
    </location>
</feature>
<proteinExistence type="inferred from homology"/>
<dbReference type="SUPFAM" id="SSF52540">
    <property type="entry name" value="P-loop containing nucleoside triphosphate hydrolases"/>
    <property type="match status" value="1"/>
</dbReference>
<dbReference type="PROSITE" id="PS51713">
    <property type="entry name" value="G_ERA"/>
    <property type="match status" value="1"/>
</dbReference>
<dbReference type="PRINTS" id="PR00326">
    <property type="entry name" value="GTP1OBG"/>
</dbReference>
<keyword evidence="7" id="KW-1003">Cell membrane</keyword>
<keyword evidence="3 7" id="KW-0690">Ribosome biogenesis</keyword>
<keyword evidence="7" id="KW-0963">Cytoplasm</keyword>
<dbReference type="EMBL" id="CP021425">
    <property type="protein sequence ID" value="ARU55329.1"/>
    <property type="molecule type" value="Genomic_DNA"/>
</dbReference>
<name>A0A1Y0I544_9GAMM</name>
<evidence type="ECO:0000256" key="9">
    <source>
        <dbReference type="RuleBase" id="RU003761"/>
    </source>
</evidence>
<reference evidence="12 13" key="1">
    <citation type="submission" date="2017-05" db="EMBL/GenBank/DDBJ databases">
        <title>Genomic insights into alkan degradation activity of Oleiphilus messinensis.</title>
        <authorList>
            <person name="Kozyavkin S.A."/>
            <person name="Slesarev A.I."/>
            <person name="Golyshin P.N."/>
            <person name="Korzhenkov A."/>
            <person name="Golyshina O.N."/>
            <person name="Toshchakov S.V."/>
        </authorList>
    </citation>
    <scope>NUCLEOTIDE SEQUENCE [LARGE SCALE GENOMIC DNA]</scope>
    <source>
        <strain evidence="12 13">ME102</strain>
    </source>
</reference>
<dbReference type="HAMAP" id="MF_00367">
    <property type="entry name" value="GTPase_Era"/>
    <property type="match status" value="1"/>
</dbReference>
<feature type="region of interest" description="G1" evidence="8">
    <location>
        <begin position="31"/>
        <end position="38"/>
    </location>
</feature>
<organism evidence="12 13">
    <name type="scientific">Oleiphilus messinensis</name>
    <dbReference type="NCBI Taxonomy" id="141451"/>
    <lineage>
        <taxon>Bacteria</taxon>
        <taxon>Pseudomonadati</taxon>
        <taxon>Pseudomonadota</taxon>
        <taxon>Gammaproteobacteria</taxon>
        <taxon>Oceanospirillales</taxon>
        <taxon>Oleiphilaceae</taxon>
        <taxon>Oleiphilus</taxon>
    </lineage>
</organism>
<evidence type="ECO:0000256" key="8">
    <source>
        <dbReference type="PROSITE-ProRule" id="PRU01050"/>
    </source>
</evidence>
<feature type="domain" description="Era-type G" evidence="11">
    <location>
        <begin position="23"/>
        <end position="191"/>
    </location>
</feature>
<dbReference type="Pfam" id="PF07650">
    <property type="entry name" value="KH_2"/>
    <property type="match status" value="1"/>
</dbReference>
<evidence type="ECO:0000256" key="5">
    <source>
        <dbReference type="ARBA" id="ARBA00022884"/>
    </source>
</evidence>
<dbReference type="InterPro" id="IPR015946">
    <property type="entry name" value="KH_dom-like_a/b"/>
</dbReference>
<comment type="similarity">
    <text evidence="1 7 8 9">Belongs to the TRAFAC class TrmE-Era-EngA-EngB-Septin-like GTPase superfamily. Era GTPase family.</text>
</comment>
<dbReference type="Proteomes" id="UP000196027">
    <property type="component" value="Chromosome"/>
</dbReference>
<evidence type="ECO:0000259" key="11">
    <source>
        <dbReference type="PROSITE" id="PS51713"/>
    </source>
</evidence>
<feature type="binding site" evidence="7">
    <location>
        <begin position="31"/>
        <end position="38"/>
    </location>
    <ligand>
        <name>GTP</name>
        <dbReference type="ChEBI" id="CHEBI:37565"/>
    </ligand>
</feature>
<dbReference type="GO" id="GO:0003924">
    <property type="term" value="F:GTPase activity"/>
    <property type="evidence" value="ECO:0007669"/>
    <property type="project" value="UniProtKB-UniRule"/>
</dbReference>
<feature type="region of interest" description="G4" evidence="8">
    <location>
        <begin position="140"/>
        <end position="143"/>
    </location>
</feature>
<keyword evidence="5 7" id="KW-0694">RNA-binding</keyword>
<dbReference type="Gene3D" id="3.40.50.300">
    <property type="entry name" value="P-loop containing nucleotide triphosphate hydrolases"/>
    <property type="match status" value="1"/>
</dbReference>
<evidence type="ECO:0000313" key="13">
    <source>
        <dbReference type="Proteomes" id="UP000196027"/>
    </source>
</evidence>
<comment type="subunit">
    <text evidence="7">Monomer.</text>
</comment>
<feature type="region of interest" description="G5" evidence="8">
    <location>
        <begin position="170"/>
        <end position="172"/>
    </location>
</feature>
<feature type="binding site" evidence="7">
    <location>
        <begin position="78"/>
        <end position="82"/>
    </location>
    <ligand>
        <name>GTP</name>
        <dbReference type="ChEBI" id="CHEBI:37565"/>
    </ligand>
</feature>
<dbReference type="CDD" id="cd04163">
    <property type="entry name" value="Era"/>
    <property type="match status" value="1"/>
</dbReference>
<dbReference type="GO" id="GO:0005829">
    <property type="term" value="C:cytosol"/>
    <property type="evidence" value="ECO:0007669"/>
    <property type="project" value="TreeGrafter"/>
</dbReference>
<evidence type="ECO:0000256" key="4">
    <source>
        <dbReference type="ARBA" id="ARBA00022741"/>
    </source>
</evidence>
<dbReference type="Gene3D" id="3.30.300.20">
    <property type="match status" value="1"/>
</dbReference>
<dbReference type="GO" id="GO:0043024">
    <property type="term" value="F:ribosomal small subunit binding"/>
    <property type="evidence" value="ECO:0007669"/>
    <property type="project" value="TreeGrafter"/>
</dbReference>
<dbReference type="InterPro" id="IPR006073">
    <property type="entry name" value="GTP-bd"/>
</dbReference>
<dbReference type="NCBIfam" id="NF000908">
    <property type="entry name" value="PRK00089.1"/>
    <property type="match status" value="1"/>
</dbReference>
<dbReference type="InterPro" id="IPR030388">
    <property type="entry name" value="G_ERA_dom"/>
</dbReference>
<evidence type="ECO:0000256" key="3">
    <source>
        <dbReference type="ARBA" id="ARBA00022517"/>
    </source>
</evidence>
<dbReference type="GO" id="GO:0070181">
    <property type="term" value="F:small ribosomal subunit rRNA binding"/>
    <property type="evidence" value="ECO:0007669"/>
    <property type="project" value="UniProtKB-UniRule"/>
</dbReference>
<dbReference type="GO" id="GO:0005525">
    <property type="term" value="F:GTP binding"/>
    <property type="evidence" value="ECO:0007669"/>
    <property type="project" value="UniProtKB-UniRule"/>
</dbReference>
<protein>
    <recommendedName>
        <fullName evidence="2 7">GTPase Era</fullName>
    </recommendedName>
</protein>
<dbReference type="AlphaFoldDB" id="A0A1Y0I544"/>
<feature type="binding site" evidence="7">
    <location>
        <begin position="140"/>
        <end position="143"/>
    </location>
    <ligand>
        <name>GTP</name>
        <dbReference type="ChEBI" id="CHEBI:37565"/>
    </ligand>
</feature>
<dbReference type="GO" id="GO:0000028">
    <property type="term" value="P:ribosomal small subunit assembly"/>
    <property type="evidence" value="ECO:0007669"/>
    <property type="project" value="TreeGrafter"/>
</dbReference>
<accession>A0A1Y0I544</accession>
<dbReference type="CDD" id="cd22534">
    <property type="entry name" value="KH-II_Era"/>
    <property type="match status" value="1"/>
</dbReference>
<evidence type="ECO:0000313" key="12">
    <source>
        <dbReference type="EMBL" id="ARU55329.1"/>
    </source>
</evidence>
<sequence>MNKDIDPVEQDADTANAGSAPTRCGFVAIVGRPNVGKSTLLNRILGQKISITSKKPQTTRHQIVGIHTDGPVQTVFVDTPGIHKEQEKAINRYMNRAASTAAKDVDVIVFLVSGTKWTEEDSMVLETVSKLKVPVILAVNKIDAVQNKGQLLPVLEKHATRMTFSDIIPISAQNGHNVEQLQALIANLLPESIHYYPEDQITDRTERFLAAELVREKVMRQLGAEVPYSVTVEIEEFKAEGNLLNVSALILVERDGQKKIVIGQKGEQLKIIGRDARLDMERIFDCKVMLNLWVKVKRGWADDERALRSLGYEDP</sequence>
<dbReference type="OrthoDB" id="9805918at2"/>
<comment type="function">
    <text evidence="7">An essential GTPase that binds both GDP and GTP, with rapid nucleotide exchange. Plays a role in 16S rRNA processing and 30S ribosomal subunit biogenesis and possibly also in cell cycle regulation and energy metabolism.</text>
</comment>
<evidence type="ECO:0000256" key="2">
    <source>
        <dbReference type="ARBA" id="ARBA00020484"/>
    </source>
</evidence>
<dbReference type="PANTHER" id="PTHR42698:SF1">
    <property type="entry name" value="GTPASE ERA, MITOCHONDRIAL"/>
    <property type="match status" value="1"/>
</dbReference>
<evidence type="ECO:0000256" key="1">
    <source>
        <dbReference type="ARBA" id="ARBA00007921"/>
    </source>
</evidence>
<dbReference type="Pfam" id="PF01926">
    <property type="entry name" value="MMR_HSR1"/>
    <property type="match status" value="1"/>
</dbReference>
<dbReference type="GO" id="GO:0005886">
    <property type="term" value="C:plasma membrane"/>
    <property type="evidence" value="ECO:0007669"/>
    <property type="project" value="UniProtKB-SubCell"/>
</dbReference>
<comment type="subcellular location">
    <subcellularLocation>
        <location evidence="7">Cytoplasm</location>
    </subcellularLocation>
    <subcellularLocation>
        <location evidence="7">Cell membrane</location>
        <topology evidence="7">Peripheral membrane protein</topology>
    </subcellularLocation>
</comment>
<keyword evidence="7" id="KW-0699">rRNA-binding</keyword>
<dbReference type="FunFam" id="3.40.50.300:FF:000094">
    <property type="entry name" value="GTPase Era"/>
    <property type="match status" value="1"/>
</dbReference>
<dbReference type="KEGG" id="ome:OLMES_1247"/>
<keyword evidence="4 7" id="KW-0547">Nucleotide-binding</keyword>
<evidence type="ECO:0000256" key="7">
    <source>
        <dbReference type="HAMAP-Rule" id="MF_00367"/>
    </source>
</evidence>